<reference evidence="2 3" key="1">
    <citation type="submission" date="2020-02" db="EMBL/GenBank/DDBJ databases">
        <authorList>
            <person name="Ferguson B K."/>
        </authorList>
    </citation>
    <scope>NUCLEOTIDE SEQUENCE [LARGE SCALE GENOMIC DNA]</scope>
</reference>
<feature type="compositionally biased region" description="Basic residues" evidence="1">
    <location>
        <begin position="113"/>
        <end position="122"/>
    </location>
</feature>
<evidence type="ECO:0000313" key="2">
    <source>
        <dbReference type="EMBL" id="CAB0030697.1"/>
    </source>
</evidence>
<feature type="region of interest" description="Disordered" evidence="1">
    <location>
        <begin position="1"/>
        <end position="150"/>
    </location>
</feature>
<dbReference type="Proteomes" id="UP000479190">
    <property type="component" value="Unassembled WGS sequence"/>
</dbReference>
<dbReference type="EMBL" id="CADCXV010000513">
    <property type="protein sequence ID" value="CAB0030697.1"/>
    <property type="molecule type" value="Genomic_DNA"/>
</dbReference>
<dbReference type="AlphaFoldDB" id="A0A6H5I0I5"/>
<organism evidence="2 3">
    <name type="scientific">Trichogramma brassicae</name>
    <dbReference type="NCBI Taxonomy" id="86971"/>
    <lineage>
        <taxon>Eukaryota</taxon>
        <taxon>Metazoa</taxon>
        <taxon>Ecdysozoa</taxon>
        <taxon>Arthropoda</taxon>
        <taxon>Hexapoda</taxon>
        <taxon>Insecta</taxon>
        <taxon>Pterygota</taxon>
        <taxon>Neoptera</taxon>
        <taxon>Endopterygota</taxon>
        <taxon>Hymenoptera</taxon>
        <taxon>Apocrita</taxon>
        <taxon>Proctotrupomorpha</taxon>
        <taxon>Chalcidoidea</taxon>
        <taxon>Trichogrammatidae</taxon>
        <taxon>Trichogramma</taxon>
    </lineage>
</organism>
<keyword evidence="3" id="KW-1185">Reference proteome</keyword>
<accession>A0A6H5I0I5</accession>
<proteinExistence type="predicted"/>
<feature type="compositionally biased region" description="Polar residues" evidence="1">
    <location>
        <begin position="124"/>
        <end position="140"/>
    </location>
</feature>
<sequence>MSDGLLNLQALSKNKGNNPDNLGAWSVPSWPSKERWSTKDPLLLPTAACRSLRPRFHTQKSSKAESAQHRRRQESPGCSGSIPPTQAEVDENNNNDQSERKAESGFIEVKSRGVLRREKKAHGQPTTRPGQNQQATQPQGTPACDRGQSDQQCNCVICRYPA</sequence>
<feature type="compositionally biased region" description="Polar residues" evidence="1">
    <location>
        <begin position="9"/>
        <end position="20"/>
    </location>
</feature>
<evidence type="ECO:0000256" key="1">
    <source>
        <dbReference type="SAM" id="MobiDB-lite"/>
    </source>
</evidence>
<gene>
    <name evidence="2" type="ORF">TBRA_LOCUS2693</name>
</gene>
<protein>
    <submittedName>
        <fullName evidence="2">Uncharacterized protein</fullName>
    </submittedName>
</protein>
<evidence type="ECO:0000313" key="3">
    <source>
        <dbReference type="Proteomes" id="UP000479190"/>
    </source>
</evidence>
<name>A0A6H5I0I5_9HYME</name>